<evidence type="ECO:0000313" key="6">
    <source>
        <dbReference type="EMBL" id="QEG23078.1"/>
    </source>
</evidence>
<dbReference type="KEGG" id="mff:MFFC18_29700"/>
<dbReference type="InterPro" id="IPR003593">
    <property type="entry name" value="AAA+_ATPase"/>
</dbReference>
<dbReference type="GO" id="GO:0005886">
    <property type="term" value="C:plasma membrane"/>
    <property type="evidence" value="ECO:0007669"/>
    <property type="project" value="TreeGrafter"/>
</dbReference>
<dbReference type="OrthoDB" id="273392at2"/>
<evidence type="ECO:0000313" key="7">
    <source>
        <dbReference type="Proteomes" id="UP000322214"/>
    </source>
</evidence>
<feature type="domain" description="ABC transporter" evidence="5">
    <location>
        <begin position="33"/>
        <end position="258"/>
    </location>
</feature>
<dbReference type="RefSeq" id="WP_084417359.1">
    <property type="nucleotide sequence ID" value="NZ_CP042912.1"/>
</dbReference>
<keyword evidence="6" id="KW-0378">Hydrolase</keyword>
<organism evidence="6 7">
    <name type="scientific">Mariniblastus fucicola</name>
    <dbReference type="NCBI Taxonomy" id="980251"/>
    <lineage>
        <taxon>Bacteria</taxon>
        <taxon>Pseudomonadati</taxon>
        <taxon>Planctomycetota</taxon>
        <taxon>Planctomycetia</taxon>
        <taxon>Pirellulales</taxon>
        <taxon>Pirellulaceae</taxon>
        <taxon>Mariniblastus</taxon>
    </lineage>
</organism>
<gene>
    <name evidence="6" type="ORF">MFFC18_29700</name>
</gene>
<protein>
    <submittedName>
        <fullName evidence="6">P-loop containing nucleoside triphosphate hydrolase</fullName>
        <ecNumber evidence="6">3.6.3.-</ecNumber>
    </submittedName>
</protein>
<reference evidence="6 7" key="1">
    <citation type="submission" date="2019-08" db="EMBL/GenBank/DDBJ databases">
        <title>Deep-cultivation of Planctomycetes and their phenomic and genomic characterization uncovers novel biology.</title>
        <authorList>
            <person name="Wiegand S."/>
            <person name="Jogler M."/>
            <person name="Boedeker C."/>
            <person name="Pinto D."/>
            <person name="Vollmers J."/>
            <person name="Rivas-Marin E."/>
            <person name="Kohn T."/>
            <person name="Peeters S.H."/>
            <person name="Heuer A."/>
            <person name="Rast P."/>
            <person name="Oberbeckmann S."/>
            <person name="Bunk B."/>
            <person name="Jeske O."/>
            <person name="Meyerdierks A."/>
            <person name="Storesund J.E."/>
            <person name="Kallscheuer N."/>
            <person name="Luecker S."/>
            <person name="Lage O.M."/>
            <person name="Pohl T."/>
            <person name="Merkel B.J."/>
            <person name="Hornburger P."/>
            <person name="Mueller R.-W."/>
            <person name="Bruemmer F."/>
            <person name="Labrenz M."/>
            <person name="Spormann A.M."/>
            <person name="Op den Camp H."/>
            <person name="Overmann J."/>
            <person name="Amann R."/>
            <person name="Jetten M.S.M."/>
            <person name="Mascher T."/>
            <person name="Medema M.H."/>
            <person name="Devos D.P."/>
            <person name="Kaster A.-K."/>
            <person name="Ovreas L."/>
            <person name="Rohde M."/>
            <person name="Galperin M.Y."/>
            <person name="Jogler C."/>
        </authorList>
    </citation>
    <scope>NUCLEOTIDE SEQUENCE [LARGE SCALE GENOMIC DNA]</scope>
    <source>
        <strain evidence="6 7">FC18</strain>
    </source>
</reference>
<dbReference type="FunFam" id="3.40.50.300:FF:000032">
    <property type="entry name" value="Export ABC transporter ATP-binding protein"/>
    <property type="match status" value="1"/>
</dbReference>
<dbReference type="GO" id="GO:0022857">
    <property type="term" value="F:transmembrane transporter activity"/>
    <property type="evidence" value="ECO:0007669"/>
    <property type="project" value="TreeGrafter"/>
</dbReference>
<dbReference type="Pfam" id="PF00005">
    <property type="entry name" value="ABC_tran"/>
    <property type="match status" value="1"/>
</dbReference>
<dbReference type="PANTHER" id="PTHR24220">
    <property type="entry name" value="IMPORT ATP-BINDING PROTEIN"/>
    <property type="match status" value="1"/>
</dbReference>
<dbReference type="AlphaFoldDB" id="A0A5B9P9S3"/>
<dbReference type="Gene3D" id="3.40.50.300">
    <property type="entry name" value="P-loop containing nucleotide triphosphate hydrolases"/>
    <property type="match status" value="1"/>
</dbReference>
<dbReference type="GO" id="GO:0098796">
    <property type="term" value="C:membrane protein complex"/>
    <property type="evidence" value="ECO:0007669"/>
    <property type="project" value="UniProtKB-ARBA"/>
</dbReference>
<comment type="similarity">
    <text evidence="4">Belongs to the ABC transporter superfamily. Macrolide exporter (TC 3.A.1.122) family.</text>
</comment>
<dbReference type="EC" id="3.6.3.-" evidence="6"/>
<accession>A0A5B9P9S3</accession>
<evidence type="ECO:0000259" key="5">
    <source>
        <dbReference type="PROSITE" id="PS50893"/>
    </source>
</evidence>
<keyword evidence="2" id="KW-0547">Nucleotide-binding</keyword>
<evidence type="ECO:0000256" key="1">
    <source>
        <dbReference type="ARBA" id="ARBA00022448"/>
    </source>
</evidence>
<proteinExistence type="inferred from homology"/>
<evidence type="ECO:0000256" key="2">
    <source>
        <dbReference type="ARBA" id="ARBA00022741"/>
    </source>
</evidence>
<dbReference type="GO" id="GO:0005524">
    <property type="term" value="F:ATP binding"/>
    <property type="evidence" value="ECO:0007669"/>
    <property type="project" value="UniProtKB-KW"/>
</dbReference>
<keyword evidence="7" id="KW-1185">Reference proteome</keyword>
<dbReference type="InterPro" id="IPR003439">
    <property type="entry name" value="ABC_transporter-like_ATP-bd"/>
</dbReference>
<dbReference type="GO" id="GO:0016887">
    <property type="term" value="F:ATP hydrolysis activity"/>
    <property type="evidence" value="ECO:0007669"/>
    <property type="project" value="InterPro"/>
</dbReference>
<name>A0A5B9P9S3_9BACT</name>
<dbReference type="EMBL" id="CP042912">
    <property type="protein sequence ID" value="QEG23078.1"/>
    <property type="molecule type" value="Genomic_DNA"/>
</dbReference>
<keyword evidence="3" id="KW-0067">ATP-binding</keyword>
<dbReference type="SUPFAM" id="SSF52540">
    <property type="entry name" value="P-loop containing nucleoside triphosphate hydrolases"/>
    <property type="match status" value="1"/>
</dbReference>
<keyword evidence="1" id="KW-0813">Transport</keyword>
<evidence type="ECO:0000256" key="3">
    <source>
        <dbReference type="ARBA" id="ARBA00022840"/>
    </source>
</evidence>
<dbReference type="Proteomes" id="UP000322214">
    <property type="component" value="Chromosome"/>
</dbReference>
<sequence>MSKPVTATKPNVARTKKYQPVRPPLSVVHKTILATNDLHKSYRKGKLEVPVLKGVDIEIAEGGFTTIIGQSGSGKSTLLHLLATLDAPDRGEIVYGDTRIDNLPSKKREAIRNQEFGLIFQFYHLLPELTTLENVLIPRMVQDGFFRYLANKKKYKQEAKELLDMVGLGHRLTHKPSELSGGEMQRTAIARSLISNPKVLLADEPTGNLDEENGGEVMKTLHELRSRKNLTIVMVTHDAEMAKSSDHVIHLVGGKVQQ</sequence>
<dbReference type="SMART" id="SM00382">
    <property type="entry name" value="AAA"/>
    <property type="match status" value="1"/>
</dbReference>
<dbReference type="STRING" id="980251.GCA_001642875_03989"/>
<dbReference type="PANTHER" id="PTHR24220:SF689">
    <property type="entry name" value="LIPOPROTEIN-RELEASING SYSTEM ATP-BINDING PROTEIN LOLD"/>
    <property type="match status" value="1"/>
</dbReference>
<evidence type="ECO:0000256" key="4">
    <source>
        <dbReference type="ARBA" id="ARBA00038388"/>
    </source>
</evidence>
<dbReference type="InterPro" id="IPR017911">
    <property type="entry name" value="MacB-like_ATP-bd"/>
</dbReference>
<dbReference type="InterPro" id="IPR015854">
    <property type="entry name" value="ABC_transpr_LolD-like"/>
</dbReference>
<dbReference type="PROSITE" id="PS50893">
    <property type="entry name" value="ABC_TRANSPORTER_2"/>
    <property type="match status" value="1"/>
</dbReference>
<dbReference type="InterPro" id="IPR027417">
    <property type="entry name" value="P-loop_NTPase"/>
</dbReference>
<dbReference type="CDD" id="cd03255">
    <property type="entry name" value="ABC_MJ0796_LolCDE_FtsE"/>
    <property type="match status" value="1"/>
</dbReference>